<proteinExistence type="predicted"/>
<dbReference type="Proteomes" id="UP000026915">
    <property type="component" value="Chromosome 5"/>
</dbReference>
<evidence type="ECO:0000259" key="3">
    <source>
        <dbReference type="PROSITE" id="PS50081"/>
    </source>
</evidence>
<dbReference type="GO" id="GO:0046872">
    <property type="term" value="F:metal ion binding"/>
    <property type="evidence" value="ECO:0007669"/>
    <property type="project" value="UniProtKB-KW"/>
</dbReference>
<name>A0A061F2E3_THECC</name>
<evidence type="ECO:0000256" key="2">
    <source>
        <dbReference type="ARBA" id="ARBA00022833"/>
    </source>
</evidence>
<dbReference type="PANTHER" id="PTHR46288">
    <property type="entry name" value="PHORBOL-ESTER/DAG-TYPE DOMAIN-CONTAINING PROTEIN"/>
    <property type="match status" value="1"/>
</dbReference>
<dbReference type="EMBL" id="CM001883">
    <property type="protein sequence ID" value="EOY10867.1"/>
    <property type="molecule type" value="Genomic_DNA"/>
</dbReference>
<feature type="domain" description="Phorbol-ester/DAG-type" evidence="3">
    <location>
        <begin position="10"/>
        <end position="62"/>
    </location>
</feature>
<dbReference type="Gramene" id="EOY10867">
    <property type="protein sequence ID" value="EOY10867"/>
    <property type="gene ID" value="TCM_026163"/>
</dbReference>
<dbReference type="InParanoid" id="A0A061F2E3"/>
<organism evidence="4 5">
    <name type="scientific">Theobroma cacao</name>
    <name type="common">Cacao</name>
    <name type="synonym">Cocoa</name>
    <dbReference type="NCBI Taxonomy" id="3641"/>
    <lineage>
        <taxon>Eukaryota</taxon>
        <taxon>Viridiplantae</taxon>
        <taxon>Streptophyta</taxon>
        <taxon>Embryophyta</taxon>
        <taxon>Tracheophyta</taxon>
        <taxon>Spermatophyta</taxon>
        <taxon>Magnoliopsida</taxon>
        <taxon>eudicotyledons</taxon>
        <taxon>Gunneridae</taxon>
        <taxon>Pentapetalae</taxon>
        <taxon>rosids</taxon>
        <taxon>malvids</taxon>
        <taxon>Malvales</taxon>
        <taxon>Malvaceae</taxon>
        <taxon>Byttnerioideae</taxon>
        <taxon>Theobroma</taxon>
    </lineage>
</organism>
<reference evidence="4 5" key="1">
    <citation type="journal article" date="2013" name="Genome Biol.">
        <title>The genome sequence of the most widely cultivated cacao type and its use to identify candidate genes regulating pod color.</title>
        <authorList>
            <person name="Motamayor J.C."/>
            <person name="Mockaitis K."/>
            <person name="Schmutz J."/>
            <person name="Haiminen N."/>
            <person name="Iii D.L."/>
            <person name="Cornejo O."/>
            <person name="Findley S.D."/>
            <person name="Zheng P."/>
            <person name="Utro F."/>
            <person name="Royaert S."/>
            <person name="Saski C."/>
            <person name="Jenkins J."/>
            <person name="Podicheti R."/>
            <person name="Zhao M."/>
            <person name="Scheffler B.E."/>
            <person name="Stack J.C."/>
            <person name="Feltus F.A."/>
            <person name="Mustiga G.M."/>
            <person name="Amores F."/>
            <person name="Phillips W."/>
            <person name="Marelli J.P."/>
            <person name="May G.D."/>
            <person name="Shapiro H."/>
            <person name="Ma J."/>
            <person name="Bustamante C.D."/>
            <person name="Schnell R.J."/>
            <person name="Main D."/>
            <person name="Gilbert D."/>
            <person name="Parida L."/>
            <person name="Kuhn D.N."/>
        </authorList>
    </citation>
    <scope>NUCLEOTIDE SEQUENCE [LARGE SCALE GENOMIC DNA]</scope>
    <source>
        <strain evidence="5">cv. Matina 1-6</strain>
    </source>
</reference>
<keyword evidence="2" id="KW-0862">Zinc</keyword>
<gene>
    <name evidence="4" type="ORF">TCM_026163</name>
</gene>
<evidence type="ECO:0000313" key="5">
    <source>
        <dbReference type="Proteomes" id="UP000026915"/>
    </source>
</evidence>
<dbReference type="PANTHER" id="PTHR46288:SF80">
    <property type="entry name" value="CYSTEINE_HISTIDINE-RICH C1 DOMAIN FAMILY PROTEIN"/>
    <property type="match status" value="1"/>
</dbReference>
<evidence type="ECO:0000313" key="4">
    <source>
        <dbReference type="EMBL" id="EOY10867.1"/>
    </source>
</evidence>
<keyword evidence="1" id="KW-0479">Metal-binding</keyword>
<keyword evidence="5" id="KW-1185">Reference proteome</keyword>
<dbReference type="HOGENOM" id="CLU_1172448_0_0_1"/>
<evidence type="ECO:0000256" key="1">
    <source>
        <dbReference type="ARBA" id="ARBA00022723"/>
    </source>
</evidence>
<dbReference type="InterPro" id="IPR002219">
    <property type="entry name" value="PKC_DAG/PE"/>
</dbReference>
<protein>
    <submittedName>
        <fullName evidence="4">Cysteine/Histidine-rich C1 domain family protein, putative</fullName>
    </submittedName>
</protein>
<dbReference type="PROSITE" id="PS50081">
    <property type="entry name" value="ZF_DAG_PE_2"/>
    <property type="match status" value="1"/>
</dbReference>
<dbReference type="AlphaFoldDB" id="A0A061F2E3"/>
<dbReference type="InterPro" id="IPR046349">
    <property type="entry name" value="C1-like_sf"/>
</dbReference>
<dbReference type="SUPFAM" id="SSF57889">
    <property type="entry name" value="Cysteine-rich domain"/>
    <property type="match status" value="2"/>
</dbReference>
<sequence>MAYWEIEHFNHLYPLSYYDVIEKNEDVLCKACNLEIYVQAYGCECCKYYLHNQCTKLPYEVLHPLHPQLKLDVKCVTLTDLKNEGQKLKEMAKESKVCPFEQEHKLFFFNVRHKVKHNFSCGICFLPLLGLRHACFRCGYLLHESCLGFPWEMTLPFHPEHPFVNKDPCAWCLACFGPFQYRIIYNCEQCVFINLHLSCANSLWQAIGSKSHQHPLFYFGTECQKPLRQYLWNLSFL</sequence>
<accession>A0A061F2E3</accession>